<accession>A0A7R9HWR7</accession>
<protein>
    <recommendedName>
        <fullName evidence="1">Exocyst complex component Sec10-like alpha-helical bundle domain-containing protein</fullName>
    </recommendedName>
</protein>
<sequence>MLAITSTSLIEMTTWKKHIESSLLDRTDADKYLKSLYDLYSRTVKLSNDLLHFDMGSDNNFLSKLTRNIFQKYLDSYIR</sequence>
<evidence type="ECO:0000313" key="2">
    <source>
        <dbReference type="EMBL" id="CAD7435640.1"/>
    </source>
</evidence>
<evidence type="ECO:0000259" key="1">
    <source>
        <dbReference type="Pfam" id="PF07393"/>
    </source>
</evidence>
<dbReference type="EMBL" id="OB801451">
    <property type="protein sequence ID" value="CAD7435640.1"/>
    <property type="molecule type" value="Genomic_DNA"/>
</dbReference>
<dbReference type="Pfam" id="PF07393">
    <property type="entry name" value="Sec10_HB"/>
    <property type="match status" value="1"/>
</dbReference>
<proteinExistence type="predicted"/>
<reference evidence="2" key="1">
    <citation type="submission" date="2020-11" db="EMBL/GenBank/DDBJ databases">
        <authorList>
            <person name="Tran Van P."/>
        </authorList>
    </citation>
    <scope>NUCLEOTIDE SEQUENCE</scope>
</reference>
<gene>
    <name evidence="2" type="ORF">TMSB3V08_LOCUS12286</name>
</gene>
<feature type="domain" description="Exocyst complex component Sec10-like alpha-helical bundle" evidence="1">
    <location>
        <begin position="24"/>
        <end position="78"/>
    </location>
</feature>
<organism evidence="2">
    <name type="scientific">Timema monikensis</name>
    <dbReference type="NCBI Taxonomy" id="170555"/>
    <lineage>
        <taxon>Eukaryota</taxon>
        <taxon>Metazoa</taxon>
        <taxon>Ecdysozoa</taxon>
        <taxon>Arthropoda</taxon>
        <taxon>Hexapoda</taxon>
        <taxon>Insecta</taxon>
        <taxon>Pterygota</taxon>
        <taxon>Neoptera</taxon>
        <taxon>Polyneoptera</taxon>
        <taxon>Phasmatodea</taxon>
        <taxon>Timematodea</taxon>
        <taxon>Timematoidea</taxon>
        <taxon>Timematidae</taxon>
        <taxon>Timema</taxon>
    </lineage>
</organism>
<dbReference type="InterPro" id="IPR048627">
    <property type="entry name" value="Sec10_HB"/>
</dbReference>
<dbReference type="AlphaFoldDB" id="A0A7R9HWR7"/>
<name>A0A7R9HWR7_9NEOP</name>